<name>A0ACD3BGU0_9AGAR</name>
<keyword evidence="2" id="KW-1185">Reference proteome</keyword>
<gene>
    <name evidence="1" type="ORF">BDN72DRAFT_884803</name>
</gene>
<proteinExistence type="predicted"/>
<evidence type="ECO:0000313" key="2">
    <source>
        <dbReference type="Proteomes" id="UP000308600"/>
    </source>
</evidence>
<sequence length="514" mass="57944">MPPLFRRPTQLICFFCQSAAPPNFNPRHFRCPSCGCWNRFDQHGEILSDEPAMHDESLNSRSFAKRASPRKDRLPTTLGPGPFCHTCQTNQMLLINLLSNYLPPSENPEYAQRLEMMPSYRESLEARYPPVCNNCLPAVEDTIQKKDHMARTQALGKWLNETRGKDRQRRVSAERILPERKRVHLLAWKIRGALWAASSFVTFVGYLSAALGYTPLSPLSFTFRALPFLVLISVLWTFWDYTYPKVHRAQVQGRDVRVQGKRVYIALQSVTLLSRLVTAGLLSSGFWGLHVDIINLQDLSSQKSRIYYATLFITELTMFAVSFMALQVQHPPAIRLLDTAPHKALHSRAGTPLPPNTRAQTPIFQPLAEDDIMASLTLSSKPVLAVPKFGMPSLRPSAPPKSEGDDSMAMDWSPTDPAGEDAKLGSSNDSPLLRPQRFFGPEKPTGLEGLFERTTIIDLSEPTRKSKPRTKAGIVLDHPWLAVTASLLPRQFVAEGWFLRNRKLRLLPPLERLA</sequence>
<dbReference type="EMBL" id="ML208259">
    <property type="protein sequence ID" value="TFK77253.1"/>
    <property type="molecule type" value="Genomic_DNA"/>
</dbReference>
<protein>
    <submittedName>
        <fullName evidence="1">Uncharacterized protein</fullName>
    </submittedName>
</protein>
<reference evidence="1 2" key="1">
    <citation type="journal article" date="2019" name="Nat. Ecol. Evol.">
        <title>Megaphylogeny resolves global patterns of mushroom evolution.</title>
        <authorList>
            <person name="Varga T."/>
            <person name="Krizsan K."/>
            <person name="Foldi C."/>
            <person name="Dima B."/>
            <person name="Sanchez-Garcia M."/>
            <person name="Sanchez-Ramirez S."/>
            <person name="Szollosi G.J."/>
            <person name="Szarkandi J.G."/>
            <person name="Papp V."/>
            <person name="Albert L."/>
            <person name="Andreopoulos W."/>
            <person name="Angelini C."/>
            <person name="Antonin V."/>
            <person name="Barry K.W."/>
            <person name="Bougher N.L."/>
            <person name="Buchanan P."/>
            <person name="Buyck B."/>
            <person name="Bense V."/>
            <person name="Catcheside P."/>
            <person name="Chovatia M."/>
            <person name="Cooper J."/>
            <person name="Damon W."/>
            <person name="Desjardin D."/>
            <person name="Finy P."/>
            <person name="Geml J."/>
            <person name="Haridas S."/>
            <person name="Hughes K."/>
            <person name="Justo A."/>
            <person name="Karasinski D."/>
            <person name="Kautmanova I."/>
            <person name="Kiss B."/>
            <person name="Kocsube S."/>
            <person name="Kotiranta H."/>
            <person name="LaButti K.M."/>
            <person name="Lechner B.E."/>
            <person name="Liimatainen K."/>
            <person name="Lipzen A."/>
            <person name="Lukacs Z."/>
            <person name="Mihaltcheva S."/>
            <person name="Morgado L.N."/>
            <person name="Niskanen T."/>
            <person name="Noordeloos M.E."/>
            <person name="Ohm R.A."/>
            <person name="Ortiz-Santana B."/>
            <person name="Ovrebo C."/>
            <person name="Racz N."/>
            <person name="Riley R."/>
            <person name="Savchenko A."/>
            <person name="Shiryaev A."/>
            <person name="Soop K."/>
            <person name="Spirin V."/>
            <person name="Szebenyi C."/>
            <person name="Tomsovsky M."/>
            <person name="Tulloss R.E."/>
            <person name="Uehling J."/>
            <person name="Grigoriev I.V."/>
            <person name="Vagvolgyi C."/>
            <person name="Papp T."/>
            <person name="Martin F.M."/>
            <person name="Miettinen O."/>
            <person name="Hibbett D.S."/>
            <person name="Nagy L.G."/>
        </authorList>
    </citation>
    <scope>NUCLEOTIDE SEQUENCE [LARGE SCALE GENOMIC DNA]</scope>
    <source>
        <strain evidence="1 2">NL-1719</strain>
    </source>
</reference>
<evidence type="ECO:0000313" key="1">
    <source>
        <dbReference type="EMBL" id="TFK77253.1"/>
    </source>
</evidence>
<accession>A0ACD3BGU0</accession>
<dbReference type="Proteomes" id="UP000308600">
    <property type="component" value="Unassembled WGS sequence"/>
</dbReference>
<organism evidence="1 2">
    <name type="scientific">Pluteus cervinus</name>
    <dbReference type="NCBI Taxonomy" id="181527"/>
    <lineage>
        <taxon>Eukaryota</taxon>
        <taxon>Fungi</taxon>
        <taxon>Dikarya</taxon>
        <taxon>Basidiomycota</taxon>
        <taxon>Agaricomycotina</taxon>
        <taxon>Agaricomycetes</taxon>
        <taxon>Agaricomycetidae</taxon>
        <taxon>Agaricales</taxon>
        <taxon>Pluteineae</taxon>
        <taxon>Pluteaceae</taxon>
        <taxon>Pluteus</taxon>
    </lineage>
</organism>